<evidence type="ECO:0000313" key="1">
    <source>
        <dbReference type="EMBL" id="TWT50480.1"/>
    </source>
</evidence>
<organism evidence="1 2">
    <name type="scientific">Rubripirellula amarantea</name>
    <dbReference type="NCBI Taxonomy" id="2527999"/>
    <lineage>
        <taxon>Bacteria</taxon>
        <taxon>Pseudomonadati</taxon>
        <taxon>Planctomycetota</taxon>
        <taxon>Planctomycetia</taxon>
        <taxon>Pirellulales</taxon>
        <taxon>Pirellulaceae</taxon>
        <taxon>Rubripirellula</taxon>
    </lineage>
</organism>
<accession>A0A5C5WIM7</accession>
<reference evidence="1 2" key="1">
    <citation type="submission" date="2019-02" db="EMBL/GenBank/DDBJ databases">
        <title>Deep-cultivation of Planctomycetes and their phenomic and genomic characterization uncovers novel biology.</title>
        <authorList>
            <person name="Wiegand S."/>
            <person name="Jogler M."/>
            <person name="Boedeker C."/>
            <person name="Pinto D."/>
            <person name="Vollmers J."/>
            <person name="Rivas-Marin E."/>
            <person name="Kohn T."/>
            <person name="Peeters S.H."/>
            <person name="Heuer A."/>
            <person name="Rast P."/>
            <person name="Oberbeckmann S."/>
            <person name="Bunk B."/>
            <person name="Jeske O."/>
            <person name="Meyerdierks A."/>
            <person name="Storesund J.E."/>
            <person name="Kallscheuer N."/>
            <person name="Luecker S."/>
            <person name="Lage O.M."/>
            <person name="Pohl T."/>
            <person name="Merkel B.J."/>
            <person name="Hornburger P."/>
            <person name="Mueller R.-W."/>
            <person name="Bruemmer F."/>
            <person name="Labrenz M."/>
            <person name="Spormann A.M."/>
            <person name="Op Den Camp H."/>
            <person name="Overmann J."/>
            <person name="Amann R."/>
            <person name="Jetten M.S.M."/>
            <person name="Mascher T."/>
            <person name="Medema M.H."/>
            <person name="Devos D.P."/>
            <person name="Kaster A.-K."/>
            <person name="Ovreas L."/>
            <person name="Rohde M."/>
            <person name="Galperin M.Y."/>
            <person name="Jogler C."/>
        </authorList>
    </citation>
    <scope>NUCLEOTIDE SEQUENCE [LARGE SCALE GENOMIC DNA]</scope>
    <source>
        <strain evidence="1 2">Pla22</strain>
    </source>
</reference>
<gene>
    <name evidence="1" type="ORF">Pla22_32230</name>
</gene>
<proteinExistence type="predicted"/>
<name>A0A5C5WIM7_9BACT</name>
<keyword evidence="2" id="KW-1185">Reference proteome</keyword>
<dbReference type="Proteomes" id="UP000316598">
    <property type="component" value="Unassembled WGS sequence"/>
</dbReference>
<comment type="caution">
    <text evidence="1">The sequence shown here is derived from an EMBL/GenBank/DDBJ whole genome shotgun (WGS) entry which is preliminary data.</text>
</comment>
<dbReference type="AlphaFoldDB" id="A0A5C5WIM7"/>
<evidence type="ECO:0000313" key="2">
    <source>
        <dbReference type="Proteomes" id="UP000316598"/>
    </source>
</evidence>
<sequence>MVDYAMTKRFQIRKVAESLKEHSSDANALDLLTLVAARWRDRLRAWVSRKSRLTLVATQRLNVLTHPRRTTSVIAESPNGTNGFGFVILFVVTAKLAMAIESTCAFAVGTRGAFEQHEGPITLLL</sequence>
<dbReference type="EMBL" id="SJPI01000002">
    <property type="protein sequence ID" value="TWT50480.1"/>
    <property type="molecule type" value="Genomic_DNA"/>
</dbReference>
<protein>
    <submittedName>
        <fullName evidence="1">Uncharacterized protein</fullName>
    </submittedName>
</protein>